<sequence length="285" mass="33476">MKVLISFKLFLLASMVLVLSACGFKTIYNNADWVLAGMVDDYVTLTEEQESDVEKRIELLMKWHRKSQLTIYSEDLKEIKQYTQQGLNDENTEIIFAKFLNYWQALRDRISPEMAGLFLTLDEKQKVELFKTLDEQNKEIVEESAEITREEMIKNGGDKMVDNFSDWLGELSPEQETLLRSWPEKFKPVEEDRMKFRLAWQAGLKEILFNDELDNEQKNKQLVTLINNPEDYQSDEHKAKLVYNSKQVKALMITFNETITNEQKAHVGERIDHFSRIFAELAVEE</sequence>
<dbReference type="EMBL" id="UOFR01000024">
    <property type="protein sequence ID" value="VAW94002.1"/>
    <property type="molecule type" value="Genomic_DNA"/>
</dbReference>
<dbReference type="InterPro" id="IPR016875">
    <property type="entry name" value="UCP028200"/>
</dbReference>
<dbReference type="Pfam" id="PF19795">
    <property type="entry name" value="DUF6279"/>
    <property type="match status" value="1"/>
</dbReference>
<dbReference type="PROSITE" id="PS51257">
    <property type="entry name" value="PROKAR_LIPOPROTEIN"/>
    <property type="match status" value="1"/>
</dbReference>
<dbReference type="AlphaFoldDB" id="A0A3B1A2P4"/>
<name>A0A3B1A2P4_9ZZZZ</name>
<evidence type="ECO:0008006" key="2">
    <source>
        <dbReference type="Google" id="ProtNLM"/>
    </source>
</evidence>
<accession>A0A3B1A2P4</accession>
<gene>
    <name evidence="1" type="ORF">MNBD_GAMMA21-2011</name>
</gene>
<proteinExistence type="predicted"/>
<dbReference type="PIRSF" id="PIRSF028200">
    <property type="entry name" value="UCP028200"/>
    <property type="match status" value="1"/>
</dbReference>
<evidence type="ECO:0000313" key="1">
    <source>
        <dbReference type="EMBL" id="VAW94002.1"/>
    </source>
</evidence>
<protein>
    <recommendedName>
        <fullName evidence="2">Lipoprotein</fullName>
    </recommendedName>
</protein>
<reference evidence="1" key="1">
    <citation type="submission" date="2018-06" db="EMBL/GenBank/DDBJ databases">
        <authorList>
            <person name="Zhirakovskaya E."/>
        </authorList>
    </citation>
    <scope>NUCLEOTIDE SEQUENCE</scope>
</reference>
<organism evidence="1">
    <name type="scientific">hydrothermal vent metagenome</name>
    <dbReference type="NCBI Taxonomy" id="652676"/>
    <lineage>
        <taxon>unclassified sequences</taxon>
        <taxon>metagenomes</taxon>
        <taxon>ecological metagenomes</taxon>
    </lineage>
</organism>